<evidence type="ECO:0000313" key="3">
    <source>
        <dbReference type="WBParaSite" id="SMUV_0000894101-mRNA-1"/>
    </source>
</evidence>
<dbReference type="AlphaFoldDB" id="A0A0N5AVL7"/>
<sequence>MLQDSTHLGVEVNKKSENQSFNTTISFKNNFKKAVAAYINQSKFELKNKETNNMLTTSKDDLKRPTANSSLNDYINNSNQKKQKQSMKNPEANQVEEKACNTISNQQQSVRTAGFPLKSDQYNSELCLPEYWKTKPTSQIFSVIAKKCFIKGTEK</sequence>
<evidence type="ECO:0000256" key="1">
    <source>
        <dbReference type="SAM" id="MobiDB-lite"/>
    </source>
</evidence>
<name>A0A0N5AVL7_9BILA</name>
<proteinExistence type="predicted"/>
<protein>
    <submittedName>
        <fullName evidence="3">Uncharacterized protein</fullName>
    </submittedName>
</protein>
<feature type="region of interest" description="Disordered" evidence="1">
    <location>
        <begin position="55"/>
        <end position="102"/>
    </location>
</feature>
<reference evidence="3" key="1">
    <citation type="submission" date="2017-02" db="UniProtKB">
        <authorList>
            <consortium name="WormBaseParasite"/>
        </authorList>
    </citation>
    <scope>IDENTIFICATION</scope>
</reference>
<feature type="compositionally biased region" description="Polar residues" evidence="1">
    <location>
        <begin position="66"/>
        <end position="75"/>
    </location>
</feature>
<dbReference type="WBParaSite" id="SMUV_0000894101-mRNA-1">
    <property type="protein sequence ID" value="SMUV_0000894101-mRNA-1"/>
    <property type="gene ID" value="SMUV_0000894101"/>
</dbReference>
<accession>A0A0N5AVL7</accession>
<keyword evidence="2" id="KW-1185">Reference proteome</keyword>
<dbReference type="Proteomes" id="UP000046393">
    <property type="component" value="Unplaced"/>
</dbReference>
<evidence type="ECO:0000313" key="2">
    <source>
        <dbReference type="Proteomes" id="UP000046393"/>
    </source>
</evidence>
<organism evidence="2 3">
    <name type="scientific">Syphacia muris</name>
    <dbReference type="NCBI Taxonomy" id="451379"/>
    <lineage>
        <taxon>Eukaryota</taxon>
        <taxon>Metazoa</taxon>
        <taxon>Ecdysozoa</taxon>
        <taxon>Nematoda</taxon>
        <taxon>Chromadorea</taxon>
        <taxon>Rhabditida</taxon>
        <taxon>Spirurina</taxon>
        <taxon>Oxyuridomorpha</taxon>
        <taxon>Oxyuroidea</taxon>
        <taxon>Oxyuridae</taxon>
        <taxon>Syphacia</taxon>
    </lineage>
</organism>